<dbReference type="RefSeq" id="WP_164680253.1">
    <property type="nucleotide sequence ID" value="NZ_CP049057.1"/>
</dbReference>
<dbReference type="KEGG" id="mgel:G5B37_11915"/>
<evidence type="ECO:0000313" key="3">
    <source>
        <dbReference type="Proteomes" id="UP000505306"/>
    </source>
</evidence>
<proteinExistence type="predicted"/>
<dbReference type="AlphaFoldDB" id="A0A6G6GRA5"/>
<name>A0A6G6GRA5_9FLAO</name>
<keyword evidence="3" id="KW-1185">Reference proteome</keyword>
<feature type="chain" id="PRO_5026131710" evidence="1">
    <location>
        <begin position="18"/>
        <end position="265"/>
    </location>
</feature>
<sequence>MRVILICLLFTSFLCNGQAPKAQTTKDLNADFYVGSDAYTNHYFINEMAFYKQGPDGNFVFKDFSLGPLAKVDIINPLKIMLFYEQTNTVVFIDNRLNEIERINFNNLASFVNISNAGNAGNNRLWLFNTDSQQLELYDYRQQRALQTSLPMEGRPQAMTSNFNYCYVLFEDKLVTYNVYGSFLSEVPIDNASYLVQKNENVWVVKENKLIYFEEPAVQLTEKPNTGKTVPLPEITIKQLHLTQDFLYIYDGKTLHQFTNNQPKK</sequence>
<evidence type="ECO:0000256" key="1">
    <source>
        <dbReference type="SAM" id="SignalP"/>
    </source>
</evidence>
<reference evidence="2 3" key="1">
    <citation type="submission" date="2020-02" db="EMBL/GenBank/DDBJ databases">
        <title>Complete genome sequence of Flavobacteriaceae bacterium.</title>
        <authorList>
            <person name="Kim S.-J."/>
            <person name="Kim Y.-S."/>
            <person name="Kim K.-H."/>
        </authorList>
    </citation>
    <scope>NUCLEOTIDE SEQUENCE [LARGE SCALE GENOMIC DNA]</scope>
    <source>
        <strain evidence="2 3">RR4-40</strain>
    </source>
</reference>
<dbReference type="Proteomes" id="UP000505306">
    <property type="component" value="Chromosome"/>
</dbReference>
<feature type="signal peptide" evidence="1">
    <location>
        <begin position="1"/>
        <end position="17"/>
    </location>
</feature>
<organism evidence="2 3">
    <name type="scientific">Rasiella rasia</name>
    <dbReference type="NCBI Taxonomy" id="2744027"/>
    <lineage>
        <taxon>Bacteria</taxon>
        <taxon>Pseudomonadati</taxon>
        <taxon>Bacteroidota</taxon>
        <taxon>Flavobacteriia</taxon>
        <taxon>Flavobacteriales</taxon>
        <taxon>Flavobacteriaceae</taxon>
        <taxon>Rasiella</taxon>
    </lineage>
</organism>
<evidence type="ECO:0000313" key="2">
    <source>
        <dbReference type="EMBL" id="QIE60241.1"/>
    </source>
</evidence>
<accession>A0A6G6GRA5</accession>
<dbReference type="EMBL" id="CP049057">
    <property type="protein sequence ID" value="QIE60241.1"/>
    <property type="molecule type" value="Genomic_DNA"/>
</dbReference>
<gene>
    <name evidence="2" type="ORF">G5B37_11915</name>
</gene>
<keyword evidence="1" id="KW-0732">Signal</keyword>
<protein>
    <submittedName>
        <fullName evidence="2">Uncharacterized protein</fullName>
    </submittedName>
</protein>